<protein>
    <recommendedName>
        <fullName evidence="1">Dedicator of cytokinesis C/D N-terminal domain-containing protein</fullName>
    </recommendedName>
</protein>
<proteinExistence type="predicted"/>
<dbReference type="GO" id="GO:0005085">
    <property type="term" value="F:guanyl-nucleotide exchange factor activity"/>
    <property type="evidence" value="ECO:0007669"/>
    <property type="project" value="InterPro"/>
</dbReference>
<dbReference type="Proteomes" id="UP000288216">
    <property type="component" value="Unassembled WGS sequence"/>
</dbReference>
<dbReference type="PANTHER" id="PTHR23317">
    <property type="entry name" value="DEDICATOR OF CYTOKINESIS DOCK"/>
    <property type="match status" value="1"/>
</dbReference>
<reference evidence="2 3" key="1">
    <citation type="journal article" date="2018" name="Nat. Ecol. Evol.">
        <title>Shark genomes provide insights into elasmobranch evolution and the origin of vertebrates.</title>
        <authorList>
            <person name="Hara Y"/>
            <person name="Yamaguchi K"/>
            <person name="Onimaru K"/>
            <person name="Kadota M"/>
            <person name="Koyanagi M"/>
            <person name="Keeley SD"/>
            <person name="Tatsumi K"/>
            <person name="Tanaka K"/>
            <person name="Motone F"/>
            <person name="Kageyama Y"/>
            <person name="Nozu R"/>
            <person name="Adachi N"/>
            <person name="Nishimura O"/>
            <person name="Nakagawa R"/>
            <person name="Tanegashima C"/>
            <person name="Kiyatake I"/>
            <person name="Matsumoto R"/>
            <person name="Murakumo K"/>
            <person name="Nishida K"/>
            <person name="Terakita A"/>
            <person name="Kuratani S"/>
            <person name="Sato K"/>
            <person name="Hyodo S Kuraku.S."/>
        </authorList>
    </citation>
    <scope>NUCLEOTIDE SEQUENCE [LARGE SCALE GENOMIC DNA]</scope>
</reference>
<dbReference type="Pfam" id="PF11878">
    <property type="entry name" value="DOCK_C-D_N"/>
    <property type="match status" value="1"/>
</dbReference>
<name>A0A401PV16_SCYTO</name>
<dbReference type="InterPro" id="IPR021816">
    <property type="entry name" value="DOCK_C/D_N"/>
</dbReference>
<keyword evidence="3" id="KW-1185">Reference proteome</keyword>
<accession>A0A401PV16</accession>
<dbReference type="PANTHER" id="PTHR23317:SF76">
    <property type="entry name" value="LD20667P"/>
    <property type="match status" value="1"/>
</dbReference>
<feature type="non-terminal residue" evidence="2">
    <location>
        <position position="168"/>
    </location>
</feature>
<evidence type="ECO:0000313" key="3">
    <source>
        <dbReference type="Proteomes" id="UP000288216"/>
    </source>
</evidence>
<evidence type="ECO:0000259" key="1">
    <source>
        <dbReference type="Pfam" id="PF11878"/>
    </source>
</evidence>
<dbReference type="STRING" id="75743.A0A401PV16"/>
<comment type="caution">
    <text evidence="2">The sequence shown here is derived from an EMBL/GenBank/DDBJ whole genome shotgun (WGS) entry which is preliminary data.</text>
</comment>
<dbReference type="AlphaFoldDB" id="A0A401PV16"/>
<organism evidence="2 3">
    <name type="scientific">Scyliorhinus torazame</name>
    <name type="common">Cloudy catshark</name>
    <name type="synonym">Catulus torazame</name>
    <dbReference type="NCBI Taxonomy" id="75743"/>
    <lineage>
        <taxon>Eukaryota</taxon>
        <taxon>Metazoa</taxon>
        <taxon>Chordata</taxon>
        <taxon>Craniata</taxon>
        <taxon>Vertebrata</taxon>
        <taxon>Chondrichthyes</taxon>
        <taxon>Elasmobranchii</taxon>
        <taxon>Galeomorphii</taxon>
        <taxon>Galeoidea</taxon>
        <taxon>Carcharhiniformes</taxon>
        <taxon>Scyliorhinidae</taxon>
        <taxon>Scyliorhinus</taxon>
    </lineage>
</organism>
<evidence type="ECO:0000313" key="2">
    <source>
        <dbReference type="EMBL" id="GCB76955.1"/>
    </source>
</evidence>
<gene>
    <name evidence="2" type="ORF">scyTo_0017525</name>
</gene>
<dbReference type="InterPro" id="IPR026791">
    <property type="entry name" value="DOCK"/>
</dbReference>
<dbReference type="GO" id="GO:0007264">
    <property type="term" value="P:small GTPase-mediated signal transduction"/>
    <property type="evidence" value="ECO:0007669"/>
    <property type="project" value="InterPro"/>
</dbReference>
<feature type="domain" description="Dedicator of cytokinesis C/D N-terminal" evidence="1">
    <location>
        <begin position="56"/>
        <end position="157"/>
    </location>
</feature>
<sequence>MVIRAKNETWIKYFYCEAVTGELKLLVPRYKRTSLTDGKQPSYPTALSQNIPLRFDPVEPSDFEAHVANQMANPELGSLQNLVDFPEDDVDVVLSSRECRTINPAVPDNWNNLTPQVRSCVETYTRNWLTVTRRYHKYSNGSRRKGLNLPHQVFECDENFNVEMQRFQ</sequence>
<dbReference type="EMBL" id="BFAA01011478">
    <property type="protein sequence ID" value="GCB76955.1"/>
    <property type="molecule type" value="Genomic_DNA"/>
</dbReference>
<dbReference type="OrthoDB" id="5820527at2759"/>